<dbReference type="Proteomes" id="UP001153709">
    <property type="component" value="Chromosome 2"/>
</dbReference>
<dbReference type="OrthoDB" id="5322100at2759"/>
<feature type="transmembrane region" description="Helical" evidence="8">
    <location>
        <begin position="1300"/>
        <end position="1320"/>
    </location>
</feature>
<feature type="transmembrane region" description="Helical" evidence="8">
    <location>
        <begin position="1848"/>
        <end position="1872"/>
    </location>
</feature>
<feature type="domain" description="PLAT" evidence="9">
    <location>
        <begin position="1031"/>
        <end position="1128"/>
    </location>
</feature>
<dbReference type="InterPro" id="IPR046791">
    <property type="entry name" value="Polycystin_dom"/>
</dbReference>
<evidence type="ECO:0000256" key="1">
    <source>
        <dbReference type="ARBA" id="ARBA00004141"/>
    </source>
</evidence>
<dbReference type="Gene3D" id="2.60.60.20">
    <property type="entry name" value="PLAT/LH2 domain"/>
    <property type="match status" value="1"/>
</dbReference>
<accession>A0A9N9SQR6</accession>
<feature type="transmembrane region" description="Helical" evidence="8">
    <location>
        <begin position="1735"/>
        <end position="1759"/>
    </location>
</feature>
<dbReference type="SUPFAM" id="SSF49723">
    <property type="entry name" value="Lipase/lipooxygenase domain (PLAT/LH2 domain)"/>
    <property type="match status" value="1"/>
</dbReference>
<feature type="transmembrane region" description="Helical" evidence="8">
    <location>
        <begin position="1780"/>
        <end position="1808"/>
    </location>
</feature>
<evidence type="ECO:0000259" key="10">
    <source>
        <dbReference type="Pfam" id="PF02010"/>
    </source>
</evidence>
<keyword evidence="6 8" id="KW-0472">Membrane</keyword>
<dbReference type="InterPro" id="IPR013122">
    <property type="entry name" value="PKD1_2_channel"/>
</dbReference>
<feature type="transmembrane region" description="Helical" evidence="8">
    <location>
        <begin position="1398"/>
        <end position="1419"/>
    </location>
</feature>
<name>A0A9N9SQR6_DIABA</name>
<dbReference type="PANTHER" id="PTHR10877">
    <property type="entry name" value="POLYCYSTIN FAMILY MEMBER"/>
    <property type="match status" value="1"/>
</dbReference>
<dbReference type="GO" id="GO:0050982">
    <property type="term" value="P:detection of mechanical stimulus"/>
    <property type="evidence" value="ECO:0007669"/>
    <property type="project" value="TreeGrafter"/>
</dbReference>
<dbReference type="PANTHER" id="PTHR10877:SF183">
    <property type="entry name" value="AT14535P-RELATED"/>
    <property type="match status" value="1"/>
</dbReference>
<feature type="transmembrane region" description="Helical" evidence="8">
    <location>
        <begin position="1271"/>
        <end position="1294"/>
    </location>
</feature>
<protein>
    <submittedName>
        <fullName evidence="13">Uncharacterized protein</fullName>
    </submittedName>
</protein>
<keyword evidence="14" id="KW-1185">Reference proteome</keyword>
<dbReference type="GO" id="GO:0005509">
    <property type="term" value="F:calcium ion binding"/>
    <property type="evidence" value="ECO:0007669"/>
    <property type="project" value="InterPro"/>
</dbReference>
<evidence type="ECO:0000259" key="12">
    <source>
        <dbReference type="Pfam" id="PF20519"/>
    </source>
</evidence>
<feature type="domain" description="PKD/REJ-like" evidence="10">
    <location>
        <begin position="96"/>
        <end position="468"/>
    </location>
</feature>
<keyword evidence="4" id="KW-0732">Signal</keyword>
<reference evidence="13" key="1">
    <citation type="submission" date="2022-01" db="EMBL/GenBank/DDBJ databases">
        <authorList>
            <person name="King R."/>
        </authorList>
    </citation>
    <scope>NUCLEOTIDE SEQUENCE</scope>
</reference>
<dbReference type="Pfam" id="PF02010">
    <property type="entry name" value="REJ"/>
    <property type="match status" value="1"/>
</dbReference>
<dbReference type="Pfam" id="PF08016">
    <property type="entry name" value="PKD_channel"/>
    <property type="match status" value="1"/>
</dbReference>
<dbReference type="PRINTS" id="PR01433">
    <property type="entry name" value="POLYCYSTIN2"/>
</dbReference>
<sequence>MSLHLLTMKRISILSFWISFILLLLSGFECSKQLRKLYFQYTFHQYFILESRFRKKDSKCGSKLEFIDCPDTEDNYIMLSRHRRNIIKVKYTIGKQCKVENSIFHWSLKFSNETNLLFENVHDDTFILEPYSLDHTSNPYQLLILIVEDYADDEQQGEMLASCNFEIEKEIPIPIIKGGLEVTWEVNKDIILDGSDSIDTESPANSTGNLEYKWSCTVNKETLSKFCKENLKEEPVIVIPAQYVVQGVEYYVKLEVKSVQSDWEETSQKIYVLSGASTIEIICEKNCIPKVLVTNPKEPVILTVECKKGCETVLPTQYTWTVDKDDFPYDKTRYGREGTVFFIEKEVLNVDTAYVISVELKTDLDELKGKTAVKINVHKPPSFTECSVKPEKGKALRTYFAVRCSFPKGSYFFEVYSVANQKEILLDRSVRLGNIDFLLPAGADIMVKLIDDYGFSGQKVLNPTVEDPLIIVDDVEKMAYDIDQRYFKKKDKTSLLNLLRAFKYVYLSQKLSIFADELVLLADNKNMEPLVVEQKIKILKLLNKIPLDTISTAKQIASITVKTADVTNYLKSMDPEIANRSTTLCLKAVTMTYQELSAKRYIQSFGDEIYEQAQIYTDCAEVGASRNTEIMKPPPLPGTPTTPFPLLTFPVVVENYPDYVDDQNISKHKKTFGYSELNLVKICRETTKMLAHPLSPYENDIHTERKYIDAVAIKKFGQDLPQYPIDSYNVHIVASDDFLNQETESFQIQLCTCKIDPVYPLNKLKIDTTIAVIEFWQNGGRKQIQNFKDPYIVAFTNVKINEARYDIFNDTTELFQLKALDKEETDFNKLNLYRIDAYGLQDYFIEFVDLDNTLEVYITQFYKPTFTEFKSNAKLVSPGDGALVINENIAYDHWSYLAVASHDDKEKVNFKFKVYHHSCYNWVASKRAWVAKCISTKNTNNSYIECSCLQTSIMGGRLENNRVTKQFTLYMDHKLEAQACYIIFGCVLFIWILYCLFLTLFSVSPKYEKMGIKRIYLLSDIPSFYKFGYILIIKTATTFNAGTTSNIIVKLYGNLADSKEHILNYPDPEKKILQKSHEDWFFLATEYYLGEIQKIELWFDSIGYRPSWFCEEIEVIDLQQDQSWWFPICFKFQIKDKEQHIYSGAPIDPKHVTKRRLFWKELSVSLSGPHFWNIFEQEDMLSRIKRLTILLSIFLTTFMVVLFFYVVPVFQPKDSLDYYEYKLYPQVFAITALGSVISFVIHCPVVILFRFLDKHNLYITHSTGTIKNMPFYNLACWCTLGFFIGVMMTINIIFGIRVPHVTSLLWLTSSIASLFVYGLLLERMGRILRNLLKLRSTRIMNILNKKAEIVQYIETQRNMIYSKYGRLALRPYFNKVYQVLDNKWVKELKYLAEQRQNVLVILEDLLMIGIYVILLYIIIAKDKDPMTINSNKEVLDVIQGVHTRTSFTHMHNRKEIESYIQKTLIPLLQSQQWYGMYVYSDPGMTIDNTNKYIGIVRLRQKRVDPRGCKVVSQMHDFRNECIPEFSTNSEFRNFSENWQDNTESDKFARMDSVWKYISPKQTGSMHYIGDFARYSGGGYVATLGRTLTNSIININYLTRNKWIDDLTKGLFIEFLLYSANSNLFNSVKILFEISSTGYIQQKYMVRTARLLLAPHDTGVWIRILFVFFIVAVFTISLKLIYRFKSKKKKAIGDIWLLTDVVIILLTATCFVLYILRSQEVKAFLQKIELSKHNRFIKYFHLFYSEITLTSLAAFLVFLATFRVWKLLRFLVIIKIVEKTLAISAFHLFCLFILHFHLLVVFTLAAYLLFATQTYDFKDPFISFVNLFLAAFGLFKFDTSSFTSAVHYIYYIFLMVFNLVFVNLYIVLVNIYYGQAQMFYSNYQEYNVMDYVKEQWVYLKLLRNIKVKQVRQKSGQDENIEKRKLVSPKADEHRYAKGVIVQEYKMVQMKLLALCWLRNMHRNGQFSESDRLLIKRTLAALLLKLKTMEKPDFFFINYREGSNTLIDDLKFQRMESILNNIFGKGQQEKADDIKTTEIVYETVMNNNDILLNRILNNLDNVSRALDCIYIDTT</sequence>
<evidence type="ECO:0000256" key="2">
    <source>
        <dbReference type="ARBA" id="ARBA00007200"/>
    </source>
</evidence>
<evidence type="ECO:0000259" key="9">
    <source>
        <dbReference type="Pfam" id="PF01477"/>
    </source>
</evidence>
<keyword evidence="5 8" id="KW-1133">Transmembrane helix</keyword>
<dbReference type="GO" id="GO:0005262">
    <property type="term" value="F:calcium channel activity"/>
    <property type="evidence" value="ECO:0007669"/>
    <property type="project" value="TreeGrafter"/>
</dbReference>
<evidence type="ECO:0000256" key="3">
    <source>
        <dbReference type="ARBA" id="ARBA00022692"/>
    </source>
</evidence>
<proteinExistence type="inferred from homology"/>
<feature type="transmembrane region" description="Helical" evidence="8">
    <location>
        <begin position="1820"/>
        <end position="1836"/>
    </location>
</feature>
<dbReference type="InterPro" id="IPR036392">
    <property type="entry name" value="PLAT/LH2_dom_sf"/>
</dbReference>
<keyword evidence="7" id="KW-0325">Glycoprotein</keyword>
<dbReference type="GO" id="GO:0016020">
    <property type="term" value="C:membrane"/>
    <property type="evidence" value="ECO:0007669"/>
    <property type="project" value="UniProtKB-SubCell"/>
</dbReference>
<evidence type="ECO:0000259" key="11">
    <source>
        <dbReference type="Pfam" id="PF08016"/>
    </source>
</evidence>
<dbReference type="InterPro" id="IPR002859">
    <property type="entry name" value="PKD/REJ-like"/>
</dbReference>
<feature type="transmembrane region" description="Helical" evidence="8">
    <location>
        <begin position="1693"/>
        <end position="1715"/>
    </location>
</feature>
<dbReference type="InterPro" id="IPR051223">
    <property type="entry name" value="Polycystin"/>
</dbReference>
<feature type="transmembrane region" description="Helical" evidence="8">
    <location>
        <begin position="1187"/>
        <end position="1207"/>
    </location>
</feature>
<comment type="subcellular location">
    <subcellularLocation>
        <location evidence="1">Membrane</location>
        <topology evidence="1">Multi-pass membrane protein</topology>
    </subcellularLocation>
</comment>
<feature type="transmembrane region" description="Helical" evidence="8">
    <location>
        <begin position="981"/>
        <end position="1003"/>
    </location>
</feature>
<comment type="similarity">
    <text evidence="2">Belongs to the polycystin family.</text>
</comment>
<evidence type="ECO:0000256" key="4">
    <source>
        <dbReference type="ARBA" id="ARBA00022729"/>
    </source>
</evidence>
<feature type="domain" description="Polycystin" evidence="12">
    <location>
        <begin position="1447"/>
        <end position="1650"/>
    </location>
</feature>
<evidence type="ECO:0000313" key="14">
    <source>
        <dbReference type="Proteomes" id="UP001153709"/>
    </source>
</evidence>
<evidence type="ECO:0000256" key="8">
    <source>
        <dbReference type="SAM" id="Phobius"/>
    </source>
</evidence>
<keyword evidence="3 8" id="KW-0812">Transmembrane</keyword>
<feature type="transmembrane region" description="Helical" evidence="8">
    <location>
        <begin position="1659"/>
        <end position="1681"/>
    </location>
</feature>
<dbReference type="Pfam" id="PF20519">
    <property type="entry name" value="Polycystin_dom"/>
    <property type="match status" value="1"/>
</dbReference>
<dbReference type="EMBL" id="OU898277">
    <property type="protein sequence ID" value="CAG9830051.1"/>
    <property type="molecule type" value="Genomic_DNA"/>
</dbReference>
<gene>
    <name evidence="13" type="ORF">DIABBA_LOCUS3787</name>
</gene>
<evidence type="ECO:0000313" key="13">
    <source>
        <dbReference type="EMBL" id="CAG9830051.1"/>
    </source>
</evidence>
<dbReference type="InterPro" id="IPR001024">
    <property type="entry name" value="PLAT/LH2_dom"/>
</dbReference>
<evidence type="ECO:0000256" key="7">
    <source>
        <dbReference type="ARBA" id="ARBA00023180"/>
    </source>
</evidence>
<evidence type="ECO:0000256" key="5">
    <source>
        <dbReference type="ARBA" id="ARBA00022989"/>
    </source>
</evidence>
<dbReference type="InterPro" id="IPR003915">
    <property type="entry name" value="PKD_2"/>
</dbReference>
<feature type="transmembrane region" description="Helical" evidence="8">
    <location>
        <begin position="1227"/>
        <end position="1251"/>
    </location>
</feature>
<organism evidence="13 14">
    <name type="scientific">Diabrotica balteata</name>
    <name type="common">Banded cucumber beetle</name>
    <dbReference type="NCBI Taxonomy" id="107213"/>
    <lineage>
        <taxon>Eukaryota</taxon>
        <taxon>Metazoa</taxon>
        <taxon>Ecdysozoa</taxon>
        <taxon>Arthropoda</taxon>
        <taxon>Hexapoda</taxon>
        <taxon>Insecta</taxon>
        <taxon>Pterygota</taxon>
        <taxon>Neoptera</taxon>
        <taxon>Endopterygota</taxon>
        <taxon>Coleoptera</taxon>
        <taxon>Polyphaga</taxon>
        <taxon>Cucujiformia</taxon>
        <taxon>Chrysomeloidea</taxon>
        <taxon>Chrysomelidae</taxon>
        <taxon>Galerucinae</taxon>
        <taxon>Diabroticina</taxon>
        <taxon>Diabroticites</taxon>
        <taxon>Diabrotica</taxon>
    </lineage>
</organism>
<evidence type="ECO:0000256" key="6">
    <source>
        <dbReference type="ARBA" id="ARBA00023136"/>
    </source>
</evidence>
<dbReference type="Pfam" id="PF01477">
    <property type="entry name" value="PLAT"/>
    <property type="match status" value="1"/>
</dbReference>
<feature type="domain" description="Polycystin cation channel PKD1/PKD2" evidence="11">
    <location>
        <begin position="1663"/>
        <end position="1872"/>
    </location>
</feature>